<dbReference type="Pfam" id="PF01464">
    <property type="entry name" value="SLT"/>
    <property type="match status" value="1"/>
</dbReference>
<accession>A0A7K1YBE4</accession>
<dbReference type="GO" id="GO:0008933">
    <property type="term" value="F:peptidoglycan lytic transglycosylase activity"/>
    <property type="evidence" value="ECO:0007669"/>
    <property type="project" value="InterPro"/>
</dbReference>
<dbReference type="SMART" id="SM00257">
    <property type="entry name" value="LysM"/>
    <property type="match status" value="2"/>
</dbReference>
<feature type="chain" id="PRO_5029719613" evidence="2">
    <location>
        <begin position="21"/>
        <end position="455"/>
    </location>
</feature>
<evidence type="ECO:0000256" key="1">
    <source>
        <dbReference type="ARBA" id="ARBA00007734"/>
    </source>
</evidence>
<dbReference type="EMBL" id="WVHT01000005">
    <property type="protein sequence ID" value="MXV51750.1"/>
    <property type="molecule type" value="Genomic_DNA"/>
</dbReference>
<evidence type="ECO:0000259" key="3">
    <source>
        <dbReference type="PROSITE" id="PS51782"/>
    </source>
</evidence>
<sequence length="455" mass="50681">MIRKLLVLTICILFYSTSKASTNYLTDTNKVSVKPRLHFADSLFIIPADNQPPSVYQNVEYKQRLDSLRKIVPLEYNEYVQNYIDIYLSKRRGDFARMIGLSKYYFPIYEKALKEQNIPEELKYISIIESALDPNAVSRSGATGLWQFMFTTAKGYGLTIDNYVDERKDPFTSSRAAATYFKDAFNQLGDWLLAVASYNCGMGAVSRAVARAGGQANFWAIKDYLPQQTRNYVPAFIATVYLMNYYAKHDILPAALDFPVNTDIVPVNRTISLAGIAKSMNVDAKALSVLNASYKKGIVNGSETTPRQVVVPHLSPTSAQELLTFLNTEAEPAEEPTILLAASPGLAPEIYKVKPNESLESIANAFKIEVQDIKVWNNLRTTRIVPGQKLRLSSSAPEIQVKSLKTYISYKVKPGDTLSTIADKFEGSSVSEIKSQNNLKSTALQPGMILKINKG</sequence>
<feature type="domain" description="LysM" evidence="3">
    <location>
        <begin position="408"/>
        <end position="452"/>
    </location>
</feature>
<dbReference type="InterPro" id="IPR036779">
    <property type="entry name" value="LysM_dom_sf"/>
</dbReference>
<feature type="signal peptide" evidence="2">
    <location>
        <begin position="1"/>
        <end position="20"/>
    </location>
</feature>
<dbReference type="PROSITE" id="PS00922">
    <property type="entry name" value="TRANSGLYCOSYLASE"/>
    <property type="match status" value="1"/>
</dbReference>
<proteinExistence type="inferred from homology"/>
<dbReference type="SUPFAM" id="SSF53955">
    <property type="entry name" value="Lysozyme-like"/>
    <property type="match status" value="1"/>
</dbReference>
<dbReference type="RefSeq" id="WP_160844931.1">
    <property type="nucleotide sequence ID" value="NZ_WVHT01000005.1"/>
</dbReference>
<evidence type="ECO:0000313" key="4">
    <source>
        <dbReference type="EMBL" id="MXV51750.1"/>
    </source>
</evidence>
<dbReference type="GO" id="GO:0000270">
    <property type="term" value="P:peptidoglycan metabolic process"/>
    <property type="evidence" value="ECO:0007669"/>
    <property type="project" value="InterPro"/>
</dbReference>
<dbReference type="PANTHER" id="PTHR37423:SF2">
    <property type="entry name" value="MEMBRANE-BOUND LYTIC MUREIN TRANSGLYCOSYLASE C"/>
    <property type="match status" value="1"/>
</dbReference>
<dbReference type="Proteomes" id="UP000466586">
    <property type="component" value="Unassembled WGS sequence"/>
</dbReference>
<keyword evidence="5" id="KW-1185">Reference proteome</keyword>
<dbReference type="CDD" id="cd16894">
    <property type="entry name" value="MltD-like"/>
    <property type="match status" value="1"/>
</dbReference>
<dbReference type="SUPFAM" id="SSF54106">
    <property type="entry name" value="LysM domain"/>
    <property type="match status" value="2"/>
</dbReference>
<comment type="similarity">
    <text evidence="1">Belongs to the transglycosylase Slt family.</text>
</comment>
<dbReference type="PANTHER" id="PTHR37423">
    <property type="entry name" value="SOLUBLE LYTIC MUREIN TRANSGLYCOSYLASE-RELATED"/>
    <property type="match status" value="1"/>
</dbReference>
<keyword evidence="2" id="KW-0732">Signal</keyword>
<dbReference type="PROSITE" id="PS51782">
    <property type="entry name" value="LYSM"/>
    <property type="match status" value="2"/>
</dbReference>
<dbReference type="AlphaFoldDB" id="A0A7K1YBE4"/>
<feature type="domain" description="LysM" evidence="3">
    <location>
        <begin position="349"/>
        <end position="392"/>
    </location>
</feature>
<evidence type="ECO:0000256" key="2">
    <source>
        <dbReference type="SAM" id="SignalP"/>
    </source>
</evidence>
<name>A0A7K1YBE4_9SPHI</name>
<dbReference type="GO" id="GO:0016020">
    <property type="term" value="C:membrane"/>
    <property type="evidence" value="ECO:0007669"/>
    <property type="project" value="InterPro"/>
</dbReference>
<dbReference type="InterPro" id="IPR023346">
    <property type="entry name" value="Lysozyme-like_dom_sf"/>
</dbReference>
<comment type="caution">
    <text evidence="4">The sequence shown here is derived from an EMBL/GenBank/DDBJ whole genome shotgun (WGS) entry which is preliminary data.</text>
</comment>
<dbReference type="InterPro" id="IPR008258">
    <property type="entry name" value="Transglycosylase_SLT_dom_1"/>
</dbReference>
<gene>
    <name evidence="4" type="ORF">GS399_12265</name>
</gene>
<dbReference type="Pfam" id="PF01476">
    <property type="entry name" value="LysM"/>
    <property type="match status" value="2"/>
</dbReference>
<dbReference type="Gene3D" id="3.10.350.10">
    <property type="entry name" value="LysM domain"/>
    <property type="match status" value="2"/>
</dbReference>
<dbReference type="InterPro" id="IPR000189">
    <property type="entry name" value="Transglyc_AS"/>
</dbReference>
<dbReference type="Gene3D" id="1.10.530.10">
    <property type="match status" value="1"/>
</dbReference>
<dbReference type="InterPro" id="IPR018392">
    <property type="entry name" value="LysM"/>
</dbReference>
<reference evidence="4 5" key="1">
    <citation type="submission" date="2019-11" db="EMBL/GenBank/DDBJ databases">
        <title>Pedobacter sp. HMF7647 Genome sequencing and assembly.</title>
        <authorList>
            <person name="Kang H."/>
            <person name="Kim H."/>
            <person name="Joh K."/>
        </authorList>
    </citation>
    <scope>NUCLEOTIDE SEQUENCE [LARGE SCALE GENOMIC DNA]</scope>
    <source>
        <strain evidence="4 5">HMF7647</strain>
    </source>
</reference>
<organism evidence="4 5">
    <name type="scientific">Hufsiella arboris</name>
    <dbReference type="NCBI Taxonomy" id="2695275"/>
    <lineage>
        <taxon>Bacteria</taxon>
        <taxon>Pseudomonadati</taxon>
        <taxon>Bacteroidota</taxon>
        <taxon>Sphingobacteriia</taxon>
        <taxon>Sphingobacteriales</taxon>
        <taxon>Sphingobacteriaceae</taxon>
        <taxon>Hufsiella</taxon>
    </lineage>
</organism>
<protein>
    <submittedName>
        <fullName evidence="4">LysM peptidoglycan-binding domain-containing protein</fullName>
    </submittedName>
</protein>
<dbReference type="CDD" id="cd00118">
    <property type="entry name" value="LysM"/>
    <property type="match status" value="2"/>
</dbReference>
<evidence type="ECO:0000313" key="5">
    <source>
        <dbReference type="Proteomes" id="UP000466586"/>
    </source>
</evidence>